<dbReference type="FunFam" id="2.60.120.260:FF:000012">
    <property type="entry name" value="F-box only protein 2"/>
    <property type="match status" value="1"/>
</dbReference>
<dbReference type="Pfam" id="PF12937">
    <property type="entry name" value="F-box-like"/>
    <property type="match status" value="1"/>
</dbReference>
<feature type="region of interest" description="Disordered" evidence="2">
    <location>
        <begin position="37"/>
        <end position="62"/>
    </location>
</feature>
<dbReference type="GO" id="GO:0061630">
    <property type="term" value="F:ubiquitin protein ligase activity"/>
    <property type="evidence" value="ECO:0007669"/>
    <property type="project" value="TreeGrafter"/>
</dbReference>
<dbReference type="GO" id="GO:0036503">
    <property type="term" value="P:ERAD pathway"/>
    <property type="evidence" value="ECO:0007669"/>
    <property type="project" value="TreeGrafter"/>
</dbReference>
<dbReference type="Gene3D" id="1.20.1280.50">
    <property type="match status" value="1"/>
</dbReference>
<evidence type="ECO:0000256" key="1">
    <source>
        <dbReference type="ARBA" id="ARBA00022786"/>
    </source>
</evidence>
<sequence>MIWKATWHGWDTTRKSQDCDGSGMFILSSDGAVLSPLPNEDYLPATNSPAQPSPGGRRSLSAGSPRCCQAAVSLATLARLPVCTAWHRPQGHPLNGPELCKREFGKEISGSGAKEDEGRSRGKTTESLLQRIQQEKLTHPLGSPVKASLEALPEPLLVRILAGLPALDLVLVCRLVCSQWKALVDRGALWLLKCQAEGFAGNDADVEGTESWQTVYFLNKKKRNLIKNPNGEEGLQHWEDVQNGGDGWKTEELPGDFGKDFPRDEVQTYFVSSFDWCSKSQVIDLQAEGYWEELMDTTQPKIVVKDWYASRCDAGCLYNLKVKLLSASEDVVAEFKSETIAVPQDNEGEWTEITHTFAEYGPGVRFVHFEHGGQDTVFWKGWYGARVTSSTVMVEP</sequence>
<dbReference type="InterPro" id="IPR007397">
    <property type="entry name" value="F-box-assoc_dom"/>
</dbReference>
<dbReference type="InterPro" id="IPR039752">
    <property type="entry name" value="F-box_only"/>
</dbReference>
<dbReference type="Gene3D" id="2.60.120.260">
    <property type="entry name" value="Galactose-binding domain-like"/>
    <property type="match status" value="1"/>
</dbReference>
<dbReference type="PANTHER" id="PTHR12125">
    <property type="entry name" value="F-BOX ONLY PROTEIN 6-LIKE PROTEIN"/>
    <property type="match status" value="1"/>
</dbReference>
<dbReference type="Pfam" id="PF04300">
    <property type="entry name" value="FBA"/>
    <property type="match status" value="1"/>
</dbReference>
<dbReference type="GO" id="GO:0005737">
    <property type="term" value="C:cytoplasm"/>
    <property type="evidence" value="ECO:0007669"/>
    <property type="project" value="TreeGrafter"/>
</dbReference>
<evidence type="ECO:0000256" key="2">
    <source>
        <dbReference type="SAM" id="MobiDB-lite"/>
    </source>
</evidence>
<proteinExistence type="predicted"/>
<dbReference type="GO" id="GO:0031146">
    <property type="term" value="P:SCF-dependent proteasomal ubiquitin-dependent protein catabolic process"/>
    <property type="evidence" value="ECO:0007669"/>
    <property type="project" value="TreeGrafter"/>
</dbReference>
<dbReference type="GO" id="GO:0006516">
    <property type="term" value="P:glycoprotein catabolic process"/>
    <property type="evidence" value="ECO:0007669"/>
    <property type="project" value="TreeGrafter"/>
</dbReference>
<dbReference type="PANTHER" id="PTHR12125:SF11">
    <property type="entry name" value="F-BOX ONLY PROTEIN 2"/>
    <property type="match status" value="1"/>
</dbReference>
<dbReference type="GO" id="GO:0019005">
    <property type="term" value="C:SCF ubiquitin ligase complex"/>
    <property type="evidence" value="ECO:0007669"/>
    <property type="project" value="TreeGrafter"/>
</dbReference>
<feature type="domain" description="F-box" evidence="3">
    <location>
        <begin position="146"/>
        <end position="193"/>
    </location>
</feature>
<dbReference type="SMART" id="SM00256">
    <property type="entry name" value="FBOX"/>
    <property type="match status" value="1"/>
</dbReference>
<dbReference type="EMBL" id="JAOTOJ010000017">
    <property type="protein sequence ID" value="KAK9391880.1"/>
    <property type="molecule type" value="Genomic_DNA"/>
</dbReference>
<gene>
    <name evidence="5" type="ORF">NXF25_017467</name>
</gene>
<dbReference type="InterPro" id="IPR036047">
    <property type="entry name" value="F-box-like_dom_sf"/>
</dbReference>
<reference evidence="5 6" key="1">
    <citation type="journal article" date="2024" name="Proc. Natl. Acad. Sci. U.S.A.">
        <title>The genetic regulatory architecture and epigenomic basis for age-related changes in rattlesnake venom.</title>
        <authorList>
            <person name="Hogan M.P."/>
            <person name="Holding M.L."/>
            <person name="Nystrom G.S."/>
            <person name="Colston T.J."/>
            <person name="Bartlett D.A."/>
            <person name="Mason A.J."/>
            <person name="Ellsworth S.A."/>
            <person name="Rautsaw R.M."/>
            <person name="Lawrence K.C."/>
            <person name="Strickland J.L."/>
            <person name="He B."/>
            <person name="Fraser P."/>
            <person name="Margres M.J."/>
            <person name="Gilbert D.M."/>
            <person name="Gibbs H.L."/>
            <person name="Parkinson C.L."/>
            <person name="Rokyta D.R."/>
        </authorList>
    </citation>
    <scope>NUCLEOTIDE SEQUENCE [LARGE SCALE GENOMIC DNA]</scope>
    <source>
        <strain evidence="5">DRR0105</strain>
    </source>
</reference>
<comment type="caution">
    <text evidence="5">The sequence shown here is derived from an EMBL/GenBank/DDBJ whole genome shotgun (WGS) entry which is preliminary data.</text>
</comment>
<dbReference type="SUPFAM" id="SSF81383">
    <property type="entry name" value="F-box domain"/>
    <property type="match status" value="1"/>
</dbReference>
<dbReference type="SMART" id="SM01198">
    <property type="entry name" value="FBA"/>
    <property type="match status" value="1"/>
</dbReference>
<dbReference type="SUPFAM" id="SSF49785">
    <property type="entry name" value="Galactose-binding domain-like"/>
    <property type="match status" value="1"/>
</dbReference>
<dbReference type="FunFam" id="1.20.1280.50:FF:000002">
    <property type="entry name" value="F-box only protein 44"/>
    <property type="match status" value="1"/>
</dbReference>
<dbReference type="InterPro" id="IPR001810">
    <property type="entry name" value="F-box_dom"/>
</dbReference>
<dbReference type="Proteomes" id="UP001474421">
    <property type="component" value="Unassembled WGS sequence"/>
</dbReference>
<organism evidence="5 6">
    <name type="scientific">Crotalus adamanteus</name>
    <name type="common">Eastern diamondback rattlesnake</name>
    <dbReference type="NCBI Taxonomy" id="8729"/>
    <lineage>
        <taxon>Eukaryota</taxon>
        <taxon>Metazoa</taxon>
        <taxon>Chordata</taxon>
        <taxon>Craniata</taxon>
        <taxon>Vertebrata</taxon>
        <taxon>Euteleostomi</taxon>
        <taxon>Lepidosauria</taxon>
        <taxon>Squamata</taxon>
        <taxon>Bifurcata</taxon>
        <taxon>Unidentata</taxon>
        <taxon>Episquamata</taxon>
        <taxon>Toxicofera</taxon>
        <taxon>Serpentes</taxon>
        <taxon>Colubroidea</taxon>
        <taxon>Viperidae</taxon>
        <taxon>Crotalinae</taxon>
        <taxon>Crotalus</taxon>
    </lineage>
</organism>
<evidence type="ECO:0000313" key="5">
    <source>
        <dbReference type="EMBL" id="KAK9391880.1"/>
    </source>
</evidence>
<evidence type="ECO:0000259" key="4">
    <source>
        <dbReference type="PROSITE" id="PS51114"/>
    </source>
</evidence>
<protein>
    <submittedName>
        <fullName evidence="5">F-box only protein 2</fullName>
    </submittedName>
</protein>
<dbReference type="PROSITE" id="PS51114">
    <property type="entry name" value="FBA"/>
    <property type="match status" value="1"/>
</dbReference>
<dbReference type="AlphaFoldDB" id="A0AAW1APJ9"/>
<keyword evidence="6" id="KW-1185">Reference proteome</keyword>
<feature type="domain" description="FBA" evidence="4">
    <location>
        <begin position="215"/>
        <end position="396"/>
    </location>
</feature>
<keyword evidence="1" id="KW-0833">Ubl conjugation pathway</keyword>
<name>A0AAW1APJ9_CROAD</name>
<dbReference type="InterPro" id="IPR008979">
    <property type="entry name" value="Galactose-bd-like_sf"/>
</dbReference>
<evidence type="ECO:0000259" key="3">
    <source>
        <dbReference type="PROSITE" id="PS50181"/>
    </source>
</evidence>
<accession>A0AAW1APJ9</accession>
<dbReference type="PROSITE" id="PS50181">
    <property type="entry name" value="FBOX"/>
    <property type="match status" value="1"/>
</dbReference>
<evidence type="ECO:0000313" key="6">
    <source>
        <dbReference type="Proteomes" id="UP001474421"/>
    </source>
</evidence>